<dbReference type="EMBL" id="KV417583">
    <property type="protein sequence ID" value="KZP17441.1"/>
    <property type="molecule type" value="Genomic_DNA"/>
</dbReference>
<keyword evidence="3" id="KW-1185">Reference proteome</keyword>
<feature type="compositionally biased region" description="Basic and acidic residues" evidence="1">
    <location>
        <begin position="160"/>
        <end position="173"/>
    </location>
</feature>
<accession>A0A166G3T7</accession>
<proteinExistence type="predicted"/>
<feature type="compositionally biased region" description="Basic and acidic residues" evidence="1">
    <location>
        <begin position="137"/>
        <end position="148"/>
    </location>
</feature>
<feature type="compositionally biased region" description="Basic and acidic residues" evidence="1">
    <location>
        <begin position="117"/>
        <end position="129"/>
    </location>
</feature>
<gene>
    <name evidence="2" type="ORF">FIBSPDRAFT_894354</name>
</gene>
<evidence type="ECO:0000313" key="2">
    <source>
        <dbReference type="EMBL" id="KZP17441.1"/>
    </source>
</evidence>
<reference evidence="2 3" key="1">
    <citation type="journal article" date="2016" name="Mol. Biol. Evol.">
        <title>Comparative Genomics of Early-Diverging Mushroom-Forming Fungi Provides Insights into the Origins of Lignocellulose Decay Capabilities.</title>
        <authorList>
            <person name="Nagy L.G."/>
            <person name="Riley R."/>
            <person name="Tritt A."/>
            <person name="Adam C."/>
            <person name="Daum C."/>
            <person name="Floudas D."/>
            <person name="Sun H."/>
            <person name="Yadav J.S."/>
            <person name="Pangilinan J."/>
            <person name="Larsson K.H."/>
            <person name="Matsuura K."/>
            <person name="Barry K."/>
            <person name="Labutti K."/>
            <person name="Kuo R."/>
            <person name="Ohm R.A."/>
            <person name="Bhattacharya S.S."/>
            <person name="Shirouzu T."/>
            <person name="Yoshinaga Y."/>
            <person name="Martin F.M."/>
            <person name="Grigoriev I.V."/>
            <person name="Hibbett D.S."/>
        </authorList>
    </citation>
    <scope>NUCLEOTIDE SEQUENCE [LARGE SCALE GENOMIC DNA]</scope>
    <source>
        <strain evidence="2 3">CBS 109695</strain>
    </source>
</reference>
<dbReference type="AlphaFoldDB" id="A0A166G3T7"/>
<evidence type="ECO:0000313" key="3">
    <source>
        <dbReference type="Proteomes" id="UP000076532"/>
    </source>
</evidence>
<organism evidence="2 3">
    <name type="scientific">Athelia psychrophila</name>
    <dbReference type="NCBI Taxonomy" id="1759441"/>
    <lineage>
        <taxon>Eukaryota</taxon>
        <taxon>Fungi</taxon>
        <taxon>Dikarya</taxon>
        <taxon>Basidiomycota</taxon>
        <taxon>Agaricomycotina</taxon>
        <taxon>Agaricomycetes</taxon>
        <taxon>Agaricomycetidae</taxon>
        <taxon>Atheliales</taxon>
        <taxon>Atheliaceae</taxon>
        <taxon>Athelia</taxon>
    </lineage>
</organism>
<name>A0A166G3T7_9AGAM</name>
<protein>
    <submittedName>
        <fullName evidence="2">Uncharacterized protein</fullName>
    </submittedName>
</protein>
<sequence length="307" mass="34521">MCGWNEIHTETGVEKHLYNPSFILRHCHQIETGFTIHLLINARMGADVVDIFSTSGKYLWLEEEFLKIFKHDVEGELKLCVDAVPQQWEPQVVDKHKGADVRTRRESHETGGIMGEHVGEAEREADKNSRKGGKNGRKGDKNETNDGHLDEDDTAGRMQEGGREECEKRARRTECELGGRKSNGRDVLCMWAIRAPRMVIIQQVDMNRQVPRVRKLQDAGLGCSRTHAGGGRTGMAGRRIQIGWFDLSVSWTRKPMDVVRATLRTGRRPLFESRMGASMSTYWRQAETALLAVPAGRKGGSLQEATG</sequence>
<feature type="region of interest" description="Disordered" evidence="1">
    <location>
        <begin position="94"/>
        <end position="173"/>
    </location>
</feature>
<evidence type="ECO:0000256" key="1">
    <source>
        <dbReference type="SAM" id="MobiDB-lite"/>
    </source>
</evidence>
<feature type="compositionally biased region" description="Basic and acidic residues" evidence="1">
    <location>
        <begin position="94"/>
        <end position="109"/>
    </location>
</feature>
<dbReference type="Proteomes" id="UP000076532">
    <property type="component" value="Unassembled WGS sequence"/>
</dbReference>